<dbReference type="Gene3D" id="3.90.550.10">
    <property type="entry name" value="Spore Coat Polysaccharide Biosynthesis Protein SpsA, Chain A"/>
    <property type="match status" value="1"/>
</dbReference>
<dbReference type="Pfam" id="PF05637">
    <property type="entry name" value="Glyco_transf_34"/>
    <property type="match status" value="1"/>
</dbReference>
<dbReference type="Proteomes" id="UP000822688">
    <property type="component" value="Chromosome 11"/>
</dbReference>
<keyword evidence="4" id="KW-0808">Transferase</keyword>
<accession>A0A8T0GH61</accession>
<dbReference type="AlphaFoldDB" id="A0A8T0GH61"/>
<feature type="region of interest" description="Disordered" evidence="10">
    <location>
        <begin position="82"/>
        <end position="119"/>
    </location>
</feature>
<evidence type="ECO:0000256" key="10">
    <source>
        <dbReference type="SAM" id="MobiDB-lite"/>
    </source>
</evidence>
<dbReference type="PANTHER" id="PTHR31311:SF44">
    <property type="entry name" value="GLYCOSYLTRANSFERASE 2-RELATED"/>
    <property type="match status" value="1"/>
</dbReference>
<dbReference type="GO" id="GO:0016757">
    <property type="term" value="F:glycosyltransferase activity"/>
    <property type="evidence" value="ECO:0007669"/>
    <property type="project" value="UniProtKB-KW"/>
</dbReference>
<evidence type="ECO:0000256" key="7">
    <source>
        <dbReference type="ARBA" id="ARBA00022989"/>
    </source>
</evidence>
<evidence type="ECO:0000256" key="4">
    <source>
        <dbReference type="ARBA" id="ARBA00022679"/>
    </source>
</evidence>
<evidence type="ECO:0000256" key="9">
    <source>
        <dbReference type="ARBA" id="ARBA00023180"/>
    </source>
</evidence>
<protein>
    <submittedName>
        <fullName evidence="11">Uncharacterized protein</fullName>
    </submittedName>
</protein>
<evidence type="ECO:0000256" key="2">
    <source>
        <dbReference type="ARBA" id="ARBA00005664"/>
    </source>
</evidence>
<evidence type="ECO:0000313" key="12">
    <source>
        <dbReference type="Proteomes" id="UP000822688"/>
    </source>
</evidence>
<sequence>MKENYSLKKNVSAWRNAVNGYHGTMLASYTTKWSIPKGRHLQRAVHNLRVTILCGFVTVLVLRGTIGTGTFASLRGDPVDHSVRSLGQGQSSSEPRRVLSATTEQQDEKDPEPESRDVPYSLGAAISDWDSQRTLWIQRNPGMRTNSRGRDRILLVTGSQPKPCDNPVGDHLLLKSLKNKLDYCRLHDIDIFYNMAHLDHEMAGFWAKLPLLRKLMLAHPEVEWMWWMDSDAMFTDMVFELPMAKYRDVNMVLHGFDEMIYTQKSWVGLNTGSFLFRNCQWSLDLLDAWAPMGPKGTVREEAGKELTATLAGRPAFEADDQSALIYLLLTQKRRWAPKVFLENQYYLHGYWVILVERFEAMMAQHHPGSYGDDRWPFVTHFVGCKPCGSYGDYAVERCVAQMERAFNFGDNQVLELYGFQHRTLSTHKLRRLRNDTSDPLGLRLAAAQGPGSPPRPS</sequence>
<dbReference type="GO" id="GO:0000139">
    <property type="term" value="C:Golgi membrane"/>
    <property type="evidence" value="ECO:0007669"/>
    <property type="project" value="UniProtKB-SubCell"/>
</dbReference>
<keyword evidence="12" id="KW-1185">Reference proteome</keyword>
<dbReference type="PANTHER" id="PTHR31311">
    <property type="entry name" value="XYLOGLUCAN 6-XYLOSYLTRANSFERASE 5-RELATED-RELATED"/>
    <property type="match status" value="1"/>
</dbReference>
<evidence type="ECO:0000256" key="5">
    <source>
        <dbReference type="ARBA" id="ARBA00022692"/>
    </source>
</evidence>
<dbReference type="InterPro" id="IPR029044">
    <property type="entry name" value="Nucleotide-diphossugar_trans"/>
</dbReference>
<evidence type="ECO:0000256" key="6">
    <source>
        <dbReference type="ARBA" id="ARBA00022968"/>
    </source>
</evidence>
<organism evidence="11 12">
    <name type="scientific">Ceratodon purpureus</name>
    <name type="common">Fire moss</name>
    <name type="synonym">Dicranum purpureum</name>
    <dbReference type="NCBI Taxonomy" id="3225"/>
    <lineage>
        <taxon>Eukaryota</taxon>
        <taxon>Viridiplantae</taxon>
        <taxon>Streptophyta</taxon>
        <taxon>Embryophyta</taxon>
        <taxon>Bryophyta</taxon>
        <taxon>Bryophytina</taxon>
        <taxon>Bryopsida</taxon>
        <taxon>Dicranidae</taxon>
        <taxon>Pseudoditrichales</taxon>
        <taxon>Ditrichaceae</taxon>
        <taxon>Ceratodon</taxon>
    </lineage>
</organism>
<keyword evidence="3" id="KW-0328">Glycosyltransferase</keyword>
<proteinExistence type="inferred from homology"/>
<dbReference type="InterPro" id="IPR008630">
    <property type="entry name" value="Glyco_trans_34"/>
</dbReference>
<comment type="subcellular location">
    <subcellularLocation>
        <location evidence="1">Golgi apparatus membrane</location>
        <topology evidence="1">Single-pass type II membrane protein</topology>
    </subcellularLocation>
</comment>
<keyword evidence="7" id="KW-1133">Transmembrane helix</keyword>
<reference evidence="11 12" key="1">
    <citation type="submission" date="2020-06" db="EMBL/GenBank/DDBJ databases">
        <title>WGS assembly of Ceratodon purpureus strain R40.</title>
        <authorList>
            <person name="Carey S.B."/>
            <person name="Jenkins J."/>
            <person name="Shu S."/>
            <person name="Lovell J.T."/>
            <person name="Sreedasyam A."/>
            <person name="Maumus F."/>
            <person name="Tiley G.P."/>
            <person name="Fernandez-Pozo N."/>
            <person name="Barry K."/>
            <person name="Chen C."/>
            <person name="Wang M."/>
            <person name="Lipzen A."/>
            <person name="Daum C."/>
            <person name="Saski C.A."/>
            <person name="Payton A.C."/>
            <person name="Mcbreen J.C."/>
            <person name="Conrad R.E."/>
            <person name="Kollar L.M."/>
            <person name="Olsson S."/>
            <person name="Huttunen S."/>
            <person name="Landis J.B."/>
            <person name="Wickett N.J."/>
            <person name="Johnson M.G."/>
            <person name="Rensing S.A."/>
            <person name="Grimwood J."/>
            <person name="Schmutz J."/>
            <person name="Mcdaniel S.F."/>
        </authorList>
    </citation>
    <scope>NUCLEOTIDE SEQUENCE [LARGE SCALE GENOMIC DNA]</scope>
    <source>
        <strain evidence="11 12">R40</strain>
    </source>
</reference>
<keyword evidence="9" id="KW-0325">Glycoprotein</keyword>
<name>A0A8T0GH61_CERPU</name>
<evidence type="ECO:0000256" key="8">
    <source>
        <dbReference type="ARBA" id="ARBA00023136"/>
    </source>
</evidence>
<gene>
    <name evidence="11" type="ORF">KC19_11G163700</name>
</gene>
<comment type="caution">
    <text evidence="11">The sequence shown here is derived from an EMBL/GenBank/DDBJ whole genome shotgun (WGS) entry which is preliminary data.</text>
</comment>
<evidence type="ECO:0000256" key="1">
    <source>
        <dbReference type="ARBA" id="ARBA00004323"/>
    </source>
</evidence>
<keyword evidence="5" id="KW-0812">Transmembrane</keyword>
<dbReference type="EMBL" id="CM026432">
    <property type="protein sequence ID" value="KAG0557877.1"/>
    <property type="molecule type" value="Genomic_DNA"/>
</dbReference>
<keyword evidence="8" id="KW-0472">Membrane</keyword>
<keyword evidence="6" id="KW-0735">Signal-anchor</keyword>
<feature type="compositionally biased region" description="Basic and acidic residues" evidence="10">
    <location>
        <begin position="106"/>
        <end position="117"/>
    </location>
</feature>
<evidence type="ECO:0000313" key="11">
    <source>
        <dbReference type="EMBL" id="KAG0557877.1"/>
    </source>
</evidence>
<evidence type="ECO:0000256" key="3">
    <source>
        <dbReference type="ARBA" id="ARBA00022676"/>
    </source>
</evidence>
<comment type="similarity">
    <text evidence="2">Belongs to the glycosyltransferase 34 family.</text>
</comment>
<dbReference type="FunFam" id="3.90.550.10:FF:000032">
    <property type="entry name" value="xyloglucan 6-xylosyltransferase 2"/>
    <property type="match status" value="1"/>
</dbReference>